<keyword evidence="7" id="KW-1185">Reference proteome</keyword>
<dbReference type="EMBL" id="WAAR01000413">
    <property type="protein sequence ID" value="KAB1091059.1"/>
    <property type="molecule type" value="Genomic_DNA"/>
</dbReference>
<evidence type="ECO:0000256" key="4">
    <source>
        <dbReference type="ARBA" id="ARBA00023136"/>
    </source>
</evidence>
<gene>
    <name evidence="6" type="ORF">F6X54_34440</name>
</gene>
<comment type="subcellular location">
    <subcellularLocation>
        <location evidence="5">Cell membrane</location>
        <topology evidence="5">Multi-pass membrane protein</topology>
    </subcellularLocation>
    <subcellularLocation>
        <location evidence="1">Membrane</location>
        <topology evidence="1">Multi-pass membrane protein</topology>
    </subcellularLocation>
</comment>
<evidence type="ECO:0000313" key="7">
    <source>
        <dbReference type="Proteomes" id="UP000471364"/>
    </source>
</evidence>
<evidence type="ECO:0000256" key="2">
    <source>
        <dbReference type="ARBA" id="ARBA00022692"/>
    </source>
</evidence>
<keyword evidence="3" id="KW-1133">Transmembrane helix</keyword>
<organism evidence="6 7">
    <name type="scientific">Micromonospora aurantiaca</name>
    <name type="common">nom. illeg.</name>
    <dbReference type="NCBI Taxonomy" id="47850"/>
    <lineage>
        <taxon>Bacteria</taxon>
        <taxon>Bacillati</taxon>
        <taxon>Actinomycetota</taxon>
        <taxon>Actinomycetes</taxon>
        <taxon>Micromonosporales</taxon>
        <taxon>Micromonosporaceae</taxon>
        <taxon>Micromonospora</taxon>
    </lineage>
</organism>
<dbReference type="Proteomes" id="UP000471364">
    <property type="component" value="Unassembled WGS sequence"/>
</dbReference>
<protein>
    <recommendedName>
        <fullName evidence="5">Probable membrane transporter protein</fullName>
    </recommendedName>
</protein>
<keyword evidence="5" id="KW-1003">Cell membrane</keyword>
<evidence type="ECO:0000256" key="1">
    <source>
        <dbReference type="ARBA" id="ARBA00004141"/>
    </source>
</evidence>
<keyword evidence="4" id="KW-0472">Membrane</keyword>
<evidence type="ECO:0000256" key="3">
    <source>
        <dbReference type="ARBA" id="ARBA00022989"/>
    </source>
</evidence>
<dbReference type="Pfam" id="PF01925">
    <property type="entry name" value="TauE"/>
    <property type="match status" value="1"/>
</dbReference>
<comment type="similarity">
    <text evidence="5">Belongs to the 4-toluene sulfonate uptake permease (TSUP) (TC 2.A.102) family.</text>
</comment>
<name>A0ABQ6U6J5_9ACTN</name>
<keyword evidence="2" id="KW-0812">Transmembrane</keyword>
<feature type="non-terminal residue" evidence="6">
    <location>
        <position position="64"/>
    </location>
</feature>
<reference evidence="6 7" key="1">
    <citation type="submission" date="2019-09" db="EMBL/GenBank/DDBJ databases">
        <title>High taxonomic diversity of Micromonospora strains isolated from Medicago sativa nodules in different geographical locations.</title>
        <authorList>
            <person name="Martinez-Hidalgo P."/>
            <person name="Flores-Felix J.D."/>
            <person name="Velazquez E."/>
            <person name="Brau L."/>
            <person name="Trujillo M.E."/>
            <person name="Martinez-Molina E."/>
        </authorList>
    </citation>
    <scope>NUCLEOTIDE SEQUENCE [LARGE SCALE GENOMIC DNA]</scope>
    <source>
        <strain evidence="6 7">ALFB5</strain>
    </source>
</reference>
<dbReference type="InterPro" id="IPR002781">
    <property type="entry name" value="TM_pro_TauE-like"/>
</dbReference>
<evidence type="ECO:0000313" key="6">
    <source>
        <dbReference type="EMBL" id="KAB1091059.1"/>
    </source>
</evidence>
<accession>A0ABQ6U6J5</accession>
<sequence>MRKLLVLALVGLVAQLVDGSLGMAYGLTSSTLLLVAGVAPAAASASVHLAEIGTTLAAGVAHWR</sequence>
<comment type="caution">
    <text evidence="6">The sequence shown here is derived from an EMBL/GenBank/DDBJ whole genome shotgun (WGS) entry which is preliminary data.</text>
</comment>
<evidence type="ECO:0000256" key="5">
    <source>
        <dbReference type="RuleBase" id="RU363041"/>
    </source>
</evidence>
<proteinExistence type="inferred from homology"/>